<keyword evidence="1" id="KW-0732">Signal</keyword>
<evidence type="ECO:0000313" key="3">
    <source>
        <dbReference type="Proteomes" id="UP000550707"/>
    </source>
</evidence>
<name>A0A7J8GRT6_MOLMO</name>
<evidence type="ECO:0000313" key="2">
    <source>
        <dbReference type="EMBL" id="KAF6462262.1"/>
    </source>
</evidence>
<dbReference type="SUPFAM" id="SSF56219">
    <property type="entry name" value="DNase I-like"/>
    <property type="match status" value="1"/>
</dbReference>
<evidence type="ECO:0000256" key="1">
    <source>
        <dbReference type="SAM" id="SignalP"/>
    </source>
</evidence>
<organism evidence="2 3">
    <name type="scientific">Molossus molossus</name>
    <name type="common">Pallas' mastiff bat</name>
    <name type="synonym">Vespertilio molossus</name>
    <dbReference type="NCBI Taxonomy" id="27622"/>
    <lineage>
        <taxon>Eukaryota</taxon>
        <taxon>Metazoa</taxon>
        <taxon>Chordata</taxon>
        <taxon>Craniata</taxon>
        <taxon>Vertebrata</taxon>
        <taxon>Euteleostomi</taxon>
        <taxon>Mammalia</taxon>
        <taxon>Eutheria</taxon>
        <taxon>Laurasiatheria</taxon>
        <taxon>Chiroptera</taxon>
        <taxon>Yangochiroptera</taxon>
        <taxon>Molossidae</taxon>
        <taxon>Molossus</taxon>
    </lineage>
</organism>
<feature type="signal peptide" evidence="1">
    <location>
        <begin position="1"/>
        <end position="20"/>
    </location>
</feature>
<protein>
    <submittedName>
        <fullName evidence="2">Uncharacterized protein</fullName>
    </submittedName>
</protein>
<feature type="chain" id="PRO_5029595544" evidence="1">
    <location>
        <begin position="21"/>
        <end position="162"/>
    </location>
</feature>
<dbReference type="Proteomes" id="UP000550707">
    <property type="component" value="Unassembled WGS sequence"/>
</dbReference>
<sequence length="162" mass="18619">MGLFFLVSMFVCSLLVYKNASDFWMLILYPATLPNSFIKSSSFLMESLGFSMYNIMSSANNDSLTSIQQGYHSKLKVKKELHKKNAKGIYHHQTSNARNAKRTVVRRRRNRGSGGKHRHKIKMATNKYLSIIILNVNGLNAPIKIHRVTDWISKYDPYICCL</sequence>
<reference evidence="2 3" key="1">
    <citation type="journal article" date="2020" name="Nature">
        <title>Six reference-quality genomes reveal evolution of bat adaptations.</title>
        <authorList>
            <person name="Jebb D."/>
            <person name="Huang Z."/>
            <person name="Pippel M."/>
            <person name="Hughes G.M."/>
            <person name="Lavrichenko K."/>
            <person name="Devanna P."/>
            <person name="Winkler S."/>
            <person name="Jermiin L.S."/>
            <person name="Skirmuntt E.C."/>
            <person name="Katzourakis A."/>
            <person name="Burkitt-Gray L."/>
            <person name="Ray D.A."/>
            <person name="Sullivan K.A.M."/>
            <person name="Roscito J.G."/>
            <person name="Kirilenko B.M."/>
            <person name="Davalos L.M."/>
            <person name="Corthals A.P."/>
            <person name="Power M.L."/>
            <person name="Jones G."/>
            <person name="Ransome R.D."/>
            <person name="Dechmann D.K.N."/>
            <person name="Locatelli A.G."/>
            <person name="Puechmaille S.J."/>
            <person name="Fedrigo O."/>
            <person name="Jarvis E.D."/>
            <person name="Hiller M."/>
            <person name="Vernes S.C."/>
            <person name="Myers E.W."/>
            <person name="Teeling E.C."/>
        </authorList>
    </citation>
    <scope>NUCLEOTIDE SEQUENCE [LARGE SCALE GENOMIC DNA]</scope>
    <source>
        <strain evidence="2">MMolMol1</strain>
        <tissue evidence="2">Muscle</tissue>
    </source>
</reference>
<dbReference type="EMBL" id="JACASF010000008">
    <property type="protein sequence ID" value="KAF6462262.1"/>
    <property type="molecule type" value="Genomic_DNA"/>
</dbReference>
<proteinExistence type="predicted"/>
<dbReference type="InParanoid" id="A0A7J8GRT6"/>
<gene>
    <name evidence="2" type="ORF">HJG59_011300</name>
</gene>
<comment type="caution">
    <text evidence="2">The sequence shown here is derived from an EMBL/GenBank/DDBJ whole genome shotgun (WGS) entry which is preliminary data.</text>
</comment>
<dbReference type="AlphaFoldDB" id="A0A7J8GRT6"/>
<dbReference type="InterPro" id="IPR036691">
    <property type="entry name" value="Endo/exonu/phosph_ase_sf"/>
</dbReference>
<accession>A0A7J8GRT6</accession>
<keyword evidence="3" id="KW-1185">Reference proteome</keyword>